<dbReference type="AlphaFoldDB" id="I9RM01"/>
<feature type="signal peptide" evidence="2">
    <location>
        <begin position="1"/>
        <end position="21"/>
    </location>
</feature>
<dbReference type="Proteomes" id="UP000003089">
    <property type="component" value="Unassembled WGS sequence"/>
</dbReference>
<dbReference type="HOGENOM" id="CLU_046268_1_0_10"/>
<feature type="region of interest" description="Disordered" evidence="1">
    <location>
        <begin position="395"/>
        <end position="414"/>
    </location>
</feature>
<keyword evidence="4" id="KW-1185">Reference proteome</keyword>
<dbReference type="RefSeq" id="WP_007487533.1">
    <property type="nucleotide sequence ID" value="NZ_JH724317.1"/>
</dbReference>
<proteinExistence type="predicted"/>
<dbReference type="InterPro" id="IPR032627">
    <property type="entry name" value="DUF4876"/>
</dbReference>
<dbReference type="EMBL" id="AGXS01000028">
    <property type="protein sequence ID" value="EIY43896.1"/>
    <property type="molecule type" value="Genomic_DNA"/>
</dbReference>
<organism evidence="3 4">
    <name type="scientific">Bacteroides nordii CL02T12C05</name>
    <dbReference type="NCBI Taxonomy" id="997884"/>
    <lineage>
        <taxon>Bacteria</taxon>
        <taxon>Pseudomonadati</taxon>
        <taxon>Bacteroidota</taxon>
        <taxon>Bacteroidia</taxon>
        <taxon>Bacteroidales</taxon>
        <taxon>Bacteroidaceae</taxon>
        <taxon>Bacteroides</taxon>
    </lineage>
</organism>
<evidence type="ECO:0000256" key="1">
    <source>
        <dbReference type="SAM" id="MobiDB-lite"/>
    </source>
</evidence>
<accession>I9RM01</accession>
<dbReference type="STRING" id="997884.HMPREF1068_04221"/>
<dbReference type="Pfam" id="PF16215">
    <property type="entry name" value="DUF4876"/>
    <property type="match status" value="1"/>
</dbReference>
<feature type="compositionally biased region" description="Low complexity" evidence="1">
    <location>
        <begin position="399"/>
        <end position="414"/>
    </location>
</feature>
<comment type="caution">
    <text evidence="3">The sequence shown here is derived from an EMBL/GenBank/DDBJ whole genome shotgun (WGS) entry which is preliminary data.</text>
</comment>
<evidence type="ECO:0000313" key="4">
    <source>
        <dbReference type="Proteomes" id="UP000003089"/>
    </source>
</evidence>
<evidence type="ECO:0000256" key="2">
    <source>
        <dbReference type="SAM" id="SignalP"/>
    </source>
</evidence>
<evidence type="ECO:0008006" key="5">
    <source>
        <dbReference type="Google" id="ProtNLM"/>
    </source>
</evidence>
<name>I9RM01_9BACE</name>
<dbReference type="eggNOG" id="ENOG502Z9BC">
    <property type="taxonomic scope" value="Bacteria"/>
</dbReference>
<keyword evidence="2" id="KW-0732">Signal</keyword>
<gene>
    <name evidence="3" type="ORF">HMPREF1068_04221</name>
</gene>
<sequence length="414" mass="44836">MKKLFCLLPLLAMLFLVSCSDDENDNIAKKYTVDVTVTLPTDISIADVTELVITAVNTQTSEESVANPVDGKASFSLNAGEYDFRASGSAKDYNLNGLVSKVSVYSDQSVSLPLAIASGSGLIFKEVYFTGVKDWYFKDAFYEIYNNSDEVQYLDGIILGIVDNGLPVNVYVPSPSIWVDENGELLDRYPMTSFTVAFPGTGKEHPLQPGESVVVATNPIKHNERQLTGDDVASPVDLSTADWDIYCGPFSSTDTDINGIPNMDCLYLNASFGMDFMPSVDGQALILAKLPEGMTNVTFVADPENMMVAPGKSDKAQLMIPREYVIDGIDIVPAVTSERYKHLKSTEDVGMAWVDGSSDGSLKNGGYSGKSLRRKVIAINNGRVVYKDTNNSSEDFILGGQTPTPGTHPTGVDK</sequence>
<dbReference type="PROSITE" id="PS51257">
    <property type="entry name" value="PROKAR_LIPOPROTEIN"/>
    <property type="match status" value="1"/>
</dbReference>
<protein>
    <recommendedName>
        <fullName evidence="5">DUF4876 domain-containing protein</fullName>
    </recommendedName>
</protein>
<reference evidence="3 4" key="1">
    <citation type="submission" date="2012-02" db="EMBL/GenBank/DDBJ databases">
        <title>The Genome Sequence of Bacteroides nordii CL02T12C05.</title>
        <authorList>
            <consortium name="The Broad Institute Genome Sequencing Platform"/>
            <person name="Earl A."/>
            <person name="Ward D."/>
            <person name="Feldgarden M."/>
            <person name="Gevers D."/>
            <person name="Zitomersky N.L."/>
            <person name="Coyne M.J."/>
            <person name="Comstock L.E."/>
            <person name="Young S.K."/>
            <person name="Zeng Q."/>
            <person name="Gargeya S."/>
            <person name="Fitzgerald M."/>
            <person name="Haas B."/>
            <person name="Abouelleil A."/>
            <person name="Alvarado L."/>
            <person name="Arachchi H.M."/>
            <person name="Berlin A."/>
            <person name="Chapman S.B."/>
            <person name="Gearin G."/>
            <person name="Goldberg J."/>
            <person name="Griggs A."/>
            <person name="Gujja S."/>
            <person name="Hansen M."/>
            <person name="Heiman D."/>
            <person name="Howarth C."/>
            <person name="Larimer J."/>
            <person name="Lui A."/>
            <person name="MacDonald P.J.P."/>
            <person name="McCowen C."/>
            <person name="Montmayeur A."/>
            <person name="Murphy C."/>
            <person name="Neiman D."/>
            <person name="Pearson M."/>
            <person name="Priest M."/>
            <person name="Roberts A."/>
            <person name="Saif S."/>
            <person name="Shea T."/>
            <person name="Sisk P."/>
            <person name="Stolte C."/>
            <person name="Sykes S."/>
            <person name="Wortman J."/>
            <person name="Nusbaum C."/>
            <person name="Birren B."/>
        </authorList>
    </citation>
    <scope>NUCLEOTIDE SEQUENCE [LARGE SCALE GENOMIC DNA]</scope>
    <source>
        <strain evidence="3 4">CL02T12C05</strain>
    </source>
</reference>
<feature type="chain" id="PRO_5003725206" description="DUF4876 domain-containing protein" evidence="2">
    <location>
        <begin position="22"/>
        <end position="414"/>
    </location>
</feature>
<dbReference type="PATRIC" id="fig|997884.3.peg.4329"/>
<evidence type="ECO:0000313" key="3">
    <source>
        <dbReference type="EMBL" id="EIY43896.1"/>
    </source>
</evidence>